<dbReference type="InterPro" id="IPR007278">
    <property type="entry name" value="DUF397"/>
</dbReference>
<protein>
    <submittedName>
        <fullName evidence="2">DUF397 domain-containing protein</fullName>
    </submittedName>
</protein>
<sequence>MQISNGVMAGAISGATPGMVWIKSSASVGNGNCVEVASLASGGVALRNSRFPDGPALVFTAAEIEAFLRGAKDAEFDHLTR</sequence>
<dbReference type="KEGG" id="svn:CP980_04295"/>
<dbReference type="EMBL" id="CP023692">
    <property type="protein sequence ID" value="QEV44392.1"/>
    <property type="molecule type" value="Genomic_DNA"/>
</dbReference>
<name>A0A5J6J2R1_STRVI</name>
<accession>A0A5J6J2R1</accession>
<keyword evidence="3" id="KW-1185">Reference proteome</keyword>
<dbReference type="RefSeq" id="WP_150492669.1">
    <property type="nucleotide sequence ID" value="NZ_BNBW01000001.1"/>
</dbReference>
<dbReference type="GeneID" id="95609785"/>
<evidence type="ECO:0000313" key="2">
    <source>
        <dbReference type="EMBL" id="QEV44392.1"/>
    </source>
</evidence>
<organism evidence="2 3">
    <name type="scientific">Streptomyces vinaceus</name>
    <dbReference type="NCBI Taxonomy" id="1960"/>
    <lineage>
        <taxon>Bacteria</taxon>
        <taxon>Bacillati</taxon>
        <taxon>Actinomycetota</taxon>
        <taxon>Actinomycetes</taxon>
        <taxon>Kitasatosporales</taxon>
        <taxon>Streptomycetaceae</taxon>
        <taxon>Streptomyces</taxon>
    </lineage>
</organism>
<dbReference type="Pfam" id="PF04149">
    <property type="entry name" value="DUF397"/>
    <property type="match status" value="1"/>
</dbReference>
<feature type="domain" description="DUF397" evidence="1">
    <location>
        <begin position="20"/>
        <end position="72"/>
    </location>
</feature>
<dbReference type="AlphaFoldDB" id="A0A5J6J2R1"/>
<evidence type="ECO:0000313" key="3">
    <source>
        <dbReference type="Proteomes" id="UP000325563"/>
    </source>
</evidence>
<reference evidence="2 3" key="1">
    <citation type="submission" date="2017-09" db="EMBL/GenBank/DDBJ databases">
        <authorList>
            <person name="Lee N."/>
            <person name="Cho B.-K."/>
        </authorList>
    </citation>
    <scope>NUCLEOTIDE SEQUENCE [LARGE SCALE GENOMIC DNA]</scope>
    <source>
        <strain evidence="2 3">ATCC 27476</strain>
    </source>
</reference>
<gene>
    <name evidence="2" type="ORF">CP980_04295</name>
</gene>
<dbReference type="Proteomes" id="UP000325563">
    <property type="component" value="Chromosome"/>
</dbReference>
<proteinExistence type="predicted"/>
<evidence type="ECO:0000259" key="1">
    <source>
        <dbReference type="Pfam" id="PF04149"/>
    </source>
</evidence>